<dbReference type="InterPro" id="IPR005240">
    <property type="entry name" value="DUF389"/>
</dbReference>
<proteinExistence type="predicted"/>
<dbReference type="EMBL" id="FQVU01000005">
    <property type="protein sequence ID" value="SHH19093.1"/>
    <property type="molecule type" value="Genomic_DNA"/>
</dbReference>
<dbReference type="AlphaFoldDB" id="A0A1M5QZX1"/>
<gene>
    <name evidence="2" type="ORF">SAMN05443575_3393</name>
</gene>
<dbReference type="Pfam" id="PF04087">
    <property type="entry name" value="DUF389"/>
    <property type="match status" value="1"/>
</dbReference>
<feature type="transmembrane region" description="Helical" evidence="1">
    <location>
        <begin position="111"/>
        <end position="133"/>
    </location>
</feature>
<feature type="transmembrane region" description="Helical" evidence="1">
    <location>
        <begin position="139"/>
        <end position="160"/>
    </location>
</feature>
<evidence type="ECO:0000313" key="3">
    <source>
        <dbReference type="Proteomes" id="UP000186132"/>
    </source>
</evidence>
<keyword evidence="1" id="KW-0812">Transmembrane</keyword>
<feature type="transmembrane region" description="Helical" evidence="1">
    <location>
        <begin position="274"/>
        <end position="295"/>
    </location>
</feature>
<evidence type="ECO:0000256" key="1">
    <source>
        <dbReference type="SAM" id="Phobius"/>
    </source>
</evidence>
<keyword evidence="3" id="KW-1185">Reference proteome</keyword>
<organism evidence="2 3">
    <name type="scientific">Jatrophihabitans endophyticus</name>
    <dbReference type="NCBI Taxonomy" id="1206085"/>
    <lineage>
        <taxon>Bacteria</taxon>
        <taxon>Bacillati</taxon>
        <taxon>Actinomycetota</taxon>
        <taxon>Actinomycetes</taxon>
        <taxon>Jatrophihabitantales</taxon>
        <taxon>Jatrophihabitantaceae</taxon>
        <taxon>Jatrophihabitans</taxon>
    </lineage>
</organism>
<protein>
    <submittedName>
        <fullName evidence="2">Uncharacterized hydrophobic domain-containing protein</fullName>
    </submittedName>
</protein>
<accession>A0A1M5QZX1</accession>
<dbReference type="PANTHER" id="PTHR20992:SF9">
    <property type="entry name" value="AT15442P-RELATED"/>
    <property type="match status" value="1"/>
</dbReference>
<dbReference type="PANTHER" id="PTHR20992">
    <property type="entry name" value="AT15442P-RELATED"/>
    <property type="match status" value="1"/>
</dbReference>
<feature type="transmembrane region" description="Helical" evidence="1">
    <location>
        <begin position="211"/>
        <end position="234"/>
    </location>
</feature>
<feature type="transmembrane region" description="Helical" evidence="1">
    <location>
        <begin position="241"/>
        <end position="262"/>
    </location>
</feature>
<dbReference type="Proteomes" id="UP000186132">
    <property type="component" value="Unassembled WGS sequence"/>
</dbReference>
<feature type="transmembrane region" description="Helical" evidence="1">
    <location>
        <begin position="172"/>
        <end position="191"/>
    </location>
</feature>
<dbReference type="STRING" id="1206085.SAMN05443575_3393"/>
<reference evidence="2 3" key="1">
    <citation type="submission" date="2016-11" db="EMBL/GenBank/DDBJ databases">
        <authorList>
            <person name="Jaros S."/>
            <person name="Januszkiewicz K."/>
            <person name="Wedrychowicz H."/>
        </authorList>
    </citation>
    <scope>NUCLEOTIDE SEQUENCE [LARGE SCALE GENOMIC DNA]</scope>
    <source>
        <strain evidence="2 3">DSM 45627</strain>
    </source>
</reference>
<keyword evidence="1" id="KW-0472">Membrane</keyword>
<sequence>MAMLQLRVVCPPDRTGSVYDALVAESGAVALSVSTSSSGAVITADVARECADDLLDRLRELGVLDDGMVTMAPLDTAVGELARRAEADAPGEGADALIWDDLEARTGEDSVITWTFTAFMVLATLLAAIGIVTDSQVTIVGAMVVGPEFGPLAAIAVGLVKRRPMMIRRATAAVVLGFVVALAVTAALSLLGRVAGLFDVGDVTGRAQTEFIYQPGWFSLITALVAGAAGMLSLTSSKSAALVGVFISVTTVPAAGNVAVAGTVGDWHQAGESLLQLAINLVGIVAAGVGTLLLLERVQASRGELRTGSGA</sequence>
<name>A0A1M5QZX1_9ACTN</name>
<evidence type="ECO:0000313" key="2">
    <source>
        <dbReference type="EMBL" id="SHH19093.1"/>
    </source>
</evidence>
<keyword evidence="1" id="KW-1133">Transmembrane helix</keyword>